<comment type="caution">
    <text evidence="9">The sequence shown here is derived from an EMBL/GenBank/DDBJ whole genome shotgun (WGS) entry which is preliminary data.</text>
</comment>
<keyword evidence="7" id="KW-0175">Coiled coil</keyword>
<dbReference type="AlphaFoldDB" id="A0AAV9IYK3"/>
<feature type="binding site" evidence="6">
    <location>
        <position position="410"/>
    </location>
    <ligand>
        <name>Mg(2+)</name>
        <dbReference type="ChEBI" id="CHEBI:18420"/>
    </ligand>
</feature>
<evidence type="ECO:0000256" key="8">
    <source>
        <dbReference type="SAM" id="MobiDB-lite"/>
    </source>
</evidence>
<dbReference type="PIRSF" id="PIRSF017434">
    <property type="entry name" value="Purine_5'-nucleotidase"/>
    <property type="match status" value="1"/>
</dbReference>
<reference evidence="9 10" key="1">
    <citation type="submission" date="2022-07" db="EMBL/GenBank/DDBJ databases">
        <title>Genome-wide signatures of adaptation to extreme environments.</title>
        <authorList>
            <person name="Cho C.H."/>
            <person name="Yoon H.S."/>
        </authorList>
    </citation>
    <scope>NUCLEOTIDE SEQUENCE [LARGE SCALE GENOMIC DNA]</scope>
    <source>
        <strain evidence="9 10">DBV 063 E5</strain>
    </source>
</reference>
<dbReference type="PANTHER" id="PTHR12103:SF15">
    <property type="entry name" value="CYTOSOLIC PURINE 5'-NUCLEOTIDASE"/>
    <property type="match status" value="1"/>
</dbReference>
<accession>A0AAV9IYK3</accession>
<feature type="region of interest" description="Disordered" evidence="8">
    <location>
        <begin position="50"/>
        <end position="87"/>
    </location>
</feature>
<evidence type="ECO:0000256" key="6">
    <source>
        <dbReference type="PIRSR" id="PIRSR017434-2"/>
    </source>
</evidence>
<feature type="active site" description="Nucleophile" evidence="5">
    <location>
        <position position="111"/>
    </location>
</feature>
<evidence type="ECO:0000256" key="3">
    <source>
        <dbReference type="ARBA" id="ARBA00022801"/>
    </source>
</evidence>
<feature type="active site" description="Proton donor" evidence="5">
    <location>
        <position position="113"/>
    </location>
</feature>
<comment type="cofactor">
    <cofactor evidence="6">
        <name>Mg(2+)</name>
        <dbReference type="ChEBI" id="CHEBI:18420"/>
    </cofactor>
    <text evidence="6">Binds 1 Mg(2+) ion per subunit.</text>
</comment>
<comment type="similarity">
    <text evidence="1">Belongs to the 5'(3')-deoxyribonucleotidase family.</text>
</comment>
<dbReference type="InterPro" id="IPR023214">
    <property type="entry name" value="HAD_sf"/>
</dbReference>
<evidence type="ECO:0008006" key="11">
    <source>
        <dbReference type="Google" id="ProtNLM"/>
    </source>
</evidence>
<feature type="binding site" evidence="6">
    <location>
        <position position="113"/>
    </location>
    <ligand>
        <name>GMP</name>
        <dbReference type="ChEBI" id="CHEBI:58115"/>
    </ligand>
</feature>
<name>A0AAV9IYK3_CYACA</name>
<keyword evidence="10" id="KW-1185">Reference proteome</keyword>
<evidence type="ECO:0000256" key="2">
    <source>
        <dbReference type="ARBA" id="ARBA00022723"/>
    </source>
</evidence>
<evidence type="ECO:0000313" key="9">
    <source>
        <dbReference type="EMBL" id="KAK4537407.1"/>
    </source>
</evidence>
<feature type="coiled-coil region" evidence="7">
    <location>
        <begin position="492"/>
        <end position="526"/>
    </location>
</feature>
<dbReference type="GO" id="GO:0046872">
    <property type="term" value="F:metal ion binding"/>
    <property type="evidence" value="ECO:0007669"/>
    <property type="project" value="UniProtKB-KW"/>
</dbReference>
<dbReference type="GO" id="GO:0008253">
    <property type="term" value="F:5'-nucleotidase activity"/>
    <property type="evidence" value="ECO:0007669"/>
    <property type="project" value="TreeGrafter"/>
</dbReference>
<proteinExistence type="inferred from homology"/>
<keyword evidence="4 6" id="KW-0460">Magnesium</keyword>
<keyword evidence="3" id="KW-0378">Hydrolase</keyword>
<dbReference type="Pfam" id="PF05761">
    <property type="entry name" value="5_nucleotid"/>
    <property type="match status" value="1"/>
</dbReference>
<dbReference type="InterPro" id="IPR008380">
    <property type="entry name" value="HAD-SF_hydro_IG_5-nucl"/>
</dbReference>
<gene>
    <name evidence="9" type="ORF">CDCA_CDCA12G3432</name>
</gene>
<dbReference type="NCBIfam" id="TIGR02244">
    <property type="entry name" value="HAD-IG-Ncltidse"/>
    <property type="match status" value="1"/>
</dbReference>
<dbReference type="EMBL" id="JANCYW010000012">
    <property type="protein sequence ID" value="KAK4537407.1"/>
    <property type="molecule type" value="Genomic_DNA"/>
</dbReference>
<dbReference type="InterPro" id="IPR016695">
    <property type="entry name" value="Pur_nucleotidase"/>
</dbReference>
<evidence type="ECO:0000256" key="7">
    <source>
        <dbReference type="SAM" id="Coils"/>
    </source>
</evidence>
<evidence type="ECO:0000256" key="5">
    <source>
        <dbReference type="PIRSR" id="PIRSR017434-1"/>
    </source>
</evidence>
<dbReference type="Proteomes" id="UP001301350">
    <property type="component" value="Unassembled WGS sequence"/>
</dbReference>
<dbReference type="InterPro" id="IPR036412">
    <property type="entry name" value="HAD-like_sf"/>
</dbReference>
<sequence length="616" mass="70172">MPPAFLEVLRVGPWLRTVPCRGTAQTAALARRSFSRRMNHVVAVARESKRNAVPRKTPLRKSAKAAAGPLATVTSTSPNDPEAEQGPSRYLGEIFCNRSLNMRSVKAVGFDMDYTLAHYKPETFERLAYEGALKRLVTAGYPEALLQTAQPYDPSAYVRGLMIDKRRGNVIKMDRHKYVKLAFHGFRRLTKAERDALYNPAVAAWSAFTEPEYAVVDTLFSLPDAFLFSKIVEYKDAHPDAIDKPYDAIYRDVRRAVDLCHRDGYIKSRVADNPGLFIDYDPHLISVLKRMKRSGRRTFLLTNSLWDYTNVVMNFLMGNAPGVLHDDWLQLFDVVIVGANKPGFLTDPRLWMYRVDPSTPQGRLSNTEGIIDGRVDDFLREGRVLQGGNYTHLHEILELSSGSQVLYVGDHMFSDILRSKRQLGWRTMLIIPELQHEIDVLLQTGPQRRRVDDLHMLRDELDEVIDRSVSELLALAEDKAPLDSKGEAVAAAVRETEQGRELRAAIEEAERELAQVKQRLATETEQLHARFHPVWGQLFKTGYQNSRFAEQVEHYACLYTSKVSNLRFVSPEITFRCISDQCPHDRLAETPTRRILERRLHIQQQAVGREVRGECG</sequence>
<dbReference type="SUPFAM" id="SSF56784">
    <property type="entry name" value="HAD-like"/>
    <property type="match status" value="1"/>
</dbReference>
<evidence type="ECO:0000256" key="1">
    <source>
        <dbReference type="ARBA" id="ARBA00009589"/>
    </source>
</evidence>
<protein>
    <recommendedName>
        <fullName evidence="11">5'-nucleotidase</fullName>
    </recommendedName>
</protein>
<dbReference type="Gene3D" id="3.40.50.1000">
    <property type="entry name" value="HAD superfamily/HAD-like"/>
    <property type="match status" value="2"/>
</dbReference>
<organism evidence="9 10">
    <name type="scientific">Cyanidium caldarium</name>
    <name type="common">Red alga</name>
    <dbReference type="NCBI Taxonomy" id="2771"/>
    <lineage>
        <taxon>Eukaryota</taxon>
        <taxon>Rhodophyta</taxon>
        <taxon>Bangiophyceae</taxon>
        <taxon>Cyanidiales</taxon>
        <taxon>Cyanidiaceae</taxon>
        <taxon>Cyanidium</taxon>
    </lineage>
</organism>
<dbReference type="PANTHER" id="PTHR12103">
    <property type="entry name" value="5'-NUCLEOTIDASE DOMAIN-CONTAINING"/>
    <property type="match status" value="1"/>
</dbReference>
<evidence type="ECO:0000256" key="4">
    <source>
        <dbReference type="ARBA" id="ARBA00022842"/>
    </source>
</evidence>
<keyword evidence="2 6" id="KW-0479">Metal-binding</keyword>
<feature type="binding site" evidence="6">
    <location>
        <position position="111"/>
    </location>
    <ligand>
        <name>Mg(2+)</name>
        <dbReference type="ChEBI" id="CHEBI:18420"/>
    </ligand>
</feature>
<evidence type="ECO:0000313" key="10">
    <source>
        <dbReference type="Proteomes" id="UP001301350"/>
    </source>
</evidence>